<organism evidence="1 2">
    <name type="scientific">Kibdelosporangium lantanae</name>
    <dbReference type="NCBI Taxonomy" id="1497396"/>
    <lineage>
        <taxon>Bacteria</taxon>
        <taxon>Bacillati</taxon>
        <taxon>Actinomycetota</taxon>
        <taxon>Actinomycetes</taxon>
        <taxon>Pseudonocardiales</taxon>
        <taxon>Pseudonocardiaceae</taxon>
        <taxon>Kibdelosporangium</taxon>
    </lineage>
</organism>
<sequence>MPHPEHAIDALTGPSDDGLGMFLSVVDAVVNA</sequence>
<accession>A0ABW3MRG3</accession>
<dbReference type="Proteomes" id="UP001597045">
    <property type="component" value="Unassembled WGS sequence"/>
</dbReference>
<feature type="non-terminal residue" evidence="1">
    <location>
        <position position="1"/>
    </location>
</feature>
<dbReference type="EMBL" id="JBHTIS010003984">
    <property type="protein sequence ID" value="MFD1051924.1"/>
    <property type="molecule type" value="Genomic_DNA"/>
</dbReference>
<gene>
    <name evidence="1" type="ORF">ACFQ1S_43360</name>
</gene>
<evidence type="ECO:0000313" key="1">
    <source>
        <dbReference type="EMBL" id="MFD1051924.1"/>
    </source>
</evidence>
<comment type="caution">
    <text evidence="1">The sequence shown here is derived from an EMBL/GenBank/DDBJ whole genome shotgun (WGS) entry which is preliminary data.</text>
</comment>
<proteinExistence type="predicted"/>
<keyword evidence="2" id="KW-1185">Reference proteome</keyword>
<reference evidence="2" key="1">
    <citation type="journal article" date="2019" name="Int. J. Syst. Evol. Microbiol.">
        <title>The Global Catalogue of Microorganisms (GCM) 10K type strain sequencing project: providing services to taxonomists for standard genome sequencing and annotation.</title>
        <authorList>
            <consortium name="The Broad Institute Genomics Platform"/>
            <consortium name="The Broad Institute Genome Sequencing Center for Infectious Disease"/>
            <person name="Wu L."/>
            <person name="Ma J."/>
        </authorList>
    </citation>
    <scope>NUCLEOTIDE SEQUENCE [LARGE SCALE GENOMIC DNA]</scope>
    <source>
        <strain evidence="2">JCM 31486</strain>
    </source>
</reference>
<name>A0ABW3MRG3_9PSEU</name>
<evidence type="ECO:0000313" key="2">
    <source>
        <dbReference type="Proteomes" id="UP001597045"/>
    </source>
</evidence>
<protein>
    <submittedName>
        <fullName evidence="1">Phosphoribosylformylglycinamidine synthase subunit PurQ</fullName>
    </submittedName>
</protein>